<keyword evidence="2" id="KW-1185">Reference proteome</keyword>
<reference evidence="2" key="1">
    <citation type="submission" date="2019-04" db="EMBL/GenBank/DDBJ databases">
        <title>Nocardioides xinjiangensis sp. nov.</title>
        <authorList>
            <person name="Liu S."/>
        </authorList>
    </citation>
    <scope>NUCLEOTIDE SEQUENCE [LARGE SCALE GENOMIC DNA]</scope>
    <source>
        <strain evidence="2">18</strain>
    </source>
</reference>
<evidence type="ECO:0000313" key="1">
    <source>
        <dbReference type="EMBL" id="THV41386.1"/>
    </source>
</evidence>
<reference evidence="1 2" key="2">
    <citation type="submission" date="2019-05" db="EMBL/GenBank/DDBJ databases">
        <title>Glycomyces buryatensis sp. nov.</title>
        <authorList>
            <person name="Nikitina E."/>
        </authorList>
    </citation>
    <scope>NUCLEOTIDE SEQUENCE [LARGE SCALE GENOMIC DNA]</scope>
    <source>
        <strain evidence="1 2">18</strain>
    </source>
</reference>
<dbReference type="RefSeq" id="WP_136534784.1">
    <property type="nucleotide sequence ID" value="NZ_STGY01000045.1"/>
</dbReference>
<evidence type="ECO:0008006" key="3">
    <source>
        <dbReference type="Google" id="ProtNLM"/>
    </source>
</evidence>
<dbReference type="EMBL" id="STGY01000045">
    <property type="protein sequence ID" value="THV41386.1"/>
    <property type="molecule type" value="Genomic_DNA"/>
</dbReference>
<protein>
    <recommendedName>
        <fullName evidence="3">RHIM domain-containing protein</fullName>
    </recommendedName>
</protein>
<gene>
    <name evidence="1" type="ORF">FAB82_12005</name>
</gene>
<organism evidence="1 2">
    <name type="scientific">Glycomyces buryatensis</name>
    <dbReference type="NCBI Taxonomy" id="2570927"/>
    <lineage>
        <taxon>Bacteria</taxon>
        <taxon>Bacillati</taxon>
        <taxon>Actinomycetota</taxon>
        <taxon>Actinomycetes</taxon>
        <taxon>Glycomycetales</taxon>
        <taxon>Glycomycetaceae</taxon>
        <taxon>Glycomyces</taxon>
    </lineage>
</organism>
<dbReference type="Proteomes" id="UP000308760">
    <property type="component" value="Unassembled WGS sequence"/>
</dbReference>
<name>A0A4V4HSF0_9ACTN</name>
<comment type="caution">
    <text evidence="1">The sequence shown here is derived from an EMBL/GenBank/DDBJ whole genome shotgun (WGS) entry which is preliminary data.</text>
</comment>
<sequence length="126" mass="12929">MTGVELIIAALAAGAVAGAGLGAKDTVASMVTDTYQGLKRLVKDRLGDRAAAVAVVEADHTQPESLRAALAPALAESGADTDQMILEQARELLTQLEAPAGKYVVDNRGAKGVVIGDHSSQTNTFN</sequence>
<dbReference type="AlphaFoldDB" id="A0A4V4HSF0"/>
<accession>A0A4V4HSF0</accession>
<proteinExistence type="predicted"/>
<evidence type="ECO:0000313" key="2">
    <source>
        <dbReference type="Proteomes" id="UP000308760"/>
    </source>
</evidence>
<dbReference type="OrthoDB" id="4561160at2"/>